<proteinExistence type="predicted"/>
<gene>
    <name evidence="1" type="ORF">QAD02_024210</name>
</gene>
<comment type="caution">
    <text evidence="1">The sequence shown here is derived from an EMBL/GenBank/DDBJ whole genome shotgun (WGS) entry which is preliminary data.</text>
</comment>
<dbReference type="Proteomes" id="UP001239111">
    <property type="component" value="Chromosome 1"/>
</dbReference>
<protein>
    <submittedName>
        <fullName evidence="1">Uncharacterized protein</fullName>
    </submittedName>
</protein>
<name>A0ACC2PYD2_9HYME</name>
<evidence type="ECO:0000313" key="1">
    <source>
        <dbReference type="EMBL" id="KAJ8688415.1"/>
    </source>
</evidence>
<evidence type="ECO:0000313" key="2">
    <source>
        <dbReference type="Proteomes" id="UP001239111"/>
    </source>
</evidence>
<sequence length="123" mass="14236">MYFLDGTFLDSSEVSLTVLLKNVKCWDIVQTKKDIVYGMFKVRKSNYQDLSKEDDSDDAQKRNDPVQETDESAIGDSFVLRMDISQSQANQRIQDEYDSDYIVDDPDDEEVEGETVFLEDLQE</sequence>
<keyword evidence="2" id="KW-1185">Reference proteome</keyword>
<dbReference type="EMBL" id="CM056741">
    <property type="protein sequence ID" value="KAJ8688415.1"/>
    <property type="molecule type" value="Genomic_DNA"/>
</dbReference>
<organism evidence="1 2">
    <name type="scientific">Eretmocerus hayati</name>
    <dbReference type="NCBI Taxonomy" id="131215"/>
    <lineage>
        <taxon>Eukaryota</taxon>
        <taxon>Metazoa</taxon>
        <taxon>Ecdysozoa</taxon>
        <taxon>Arthropoda</taxon>
        <taxon>Hexapoda</taxon>
        <taxon>Insecta</taxon>
        <taxon>Pterygota</taxon>
        <taxon>Neoptera</taxon>
        <taxon>Endopterygota</taxon>
        <taxon>Hymenoptera</taxon>
        <taxon>Apocrita</taxon>
        <taxon>Proctotrupomorpha</taxon>
        <taxon>Chalcidoidea</taxon>
        <taxon>Aphelinidae</taxon>
        <taxon>Aphelininae</taxon>
        <taxon>Eretmocerus</taxon>
    </lineage>
</organism>
<accession>A0ACC2PYD2</accession>
<reference evidence="1" key="1">
    <citation type="submission" date="2023-04" db="EMBL/GenBank/DDBJ databases">
        <title>A chromosome-level genome assembly of the parasitoid wasp Eretmocerus hayati.</title>
        <authorList>
            <person name="Zhong Y."/>
            <person name="Liu S."/>
            <person name="Liu Y."/>
        </authorList>
    </citation>
    <scope>NUCLEOTIDE SEQUENCE</scope>
    <source>
        <strain evidence="1">ZJU_SS_LIU_2023</strain>
    </source>
</reference>